<reference evidence="1 2" key="1">
    <citation type="journal article" date="2016" name="Nat. Commun.">
        <title>Thousands of microbial genomes shed light on interconnected biogeochemical processes in an aquifer system.</title>
        <authorList>
            <person name="Anantharaman K."/>
            <person name="Brown C.T."/>
            <person name="Hug L.A."/>
            <person name="Sharon I."/>
            <person name="Castelle C.J."/>
            <person name="Probst A.J."/>
            <person name="Thomas B.C."/>
            <person name="Singh A."/>
            <person name="Wilkins M.J."/>
            <person name="Karaoz U."/>
            <person name="Brodie E.L."/>
            <person name="Williams K.H."/>
            <person name="Hubbard S.S."/>
            <person name="Banfield J.F."/>
        </authorList>
    </citation>
    <scope>NUCLEOTIDE SEQUENCE [LARGE SCALE GENOMIC DNA]</scope>
</reference>
<proteinExistence type="predicted"/>
<gene>
    <name evidence="1" type="ORF">A2677_01005</name>
</gene>
<name>A0A1G2BIR2_9BACT</name>
<dbReference type="Proteomes" id="UP000177817">
    <property type="component" value="Unassembled WGS sequence"/>
</dbReference>
<evidence type="ECO:0000313" key="2">
    <source>
        <dbReference type="Proteomes" id="UP000177817"/>
    </source>
</evidence>
<protein>
    <submittedName>
        <fullName evidence="1">Uncharacterized protein</fullName>
    </submittedName>
</protein>
<evidence type="ECO:0000313" key="1">
    <source>
        <dbReference type="EMBL" id="OGY89103.1"/>
    </source>
</evidence>
<dbReference type="AlphaFoldDB" id="A0A1G2BIR2"/>
<accession>A0A1G2BIR2</accession>
<dbReference type="EMBL" id="MHKK01000042">
    <property type="protein sequence ID" value="OGY89103.1"/>
    <property type="molecule type" value="Genomic_DNA"/>
</dbReference>
<organism evidence="1 2">
    <name type="scientific">Candidatus Komeilibacteria bacterium RIFCSPHIGHO2_01_FULL_52_14</name>
    <dbReference type="NCBI Taxonomy" id="1798549"/>
    <lineage>
        <taxon>Bacteria</taxon>
        <taxon>Candidatus Komeiliibacteriota</taxon>
    </lineage>
</organism>
<comment type="caution">
    <text evidence="1">The sequence shown here is derived from an EMBL/GenBank/DDBJ whole genome shotgun (WGS) entry which is preliminary data.</text>
</comment>
<sequence>MRALEQFIARSPDATDFAKKVYIWTLRQTELLTLPVALSLWGKDYSSERTAEVQDGVHAMVSCNGHTHLDTFFEGMGTKVHLMHHCGCFTAQPEKGKETHDTEAKGTTIWVSYVWYDYDIKLLTPPPLDVIEAIQLDDGWPRAVSA</sequence>